<evidence type="ECO:0000313" key="8">
    <source>
        <dbReference type="Proteomes" id="UP001595868"/>
    </source>
</evidence>
<feature type="transmembrane region" description="Helical" evidence="5">
    <location>
        <begin position="89"/>
        <end position="107"/>
    </location>
</feature>
<feature type="domain" description="Integral membrane bound transporter" evidence="6">
    <location>
        <begin position="56"/>
        <end position="176"/>
    </location>
</feature>
<proteinExistence type="predicted"/>
<feature type="transmembrane region" description="Helical" evidence="5">
    <location>
        <begin position="38"/>
        <end position="55"/>
    </location>
</feature>
<reference evidence="8" key="1">
    <citation type="journal article" date="2019" name="Int. J. Syst. Evol. Microbiol.">
        <title>The Global Catalogue of Microorganisms (GCM) 10K type strain sequencing project: providing services to taxonomists for standard genome sequencing and annotation.</title>
        <authorList>
            <consortium name="The Broad Institute Genomics Platform"/>
            <consortium name="The Broad Institute Genome Sequencing Center for Infectious Disease"/>
            <person name="Wu L."/>
            <person name="Ma J."/>
        </authorList>
    </citation>
    <scope>NUCLEOTIDE SEQUENCE [LARGE SCALE GENOMIC DNA]</scope>
    <source>
        <strain evidence="8">2902at01</strain>
    </source>
</reference>
<keyword evidence="8" id="KW-1185">Reference proteome</keyword>
<keyword evidence="4 5" id="KW-0472">Membrane</keyword>
<comment type="caution">
    <text evidence="7">The sequence shown here is derived from an EMBL/GenBank/DDBJ whole genome shotgun (WGS) entry which is preliminary data.</text>
</comment>
<sequence length="390" mass="41527">MVRLVWRGRPRRRLSDAAGRESRQIAGIARLRWRQWEILAVIALQAGVAAGGSWWLARHVGGNPDPVFAPSAAVGTIVAALGQRTRRTIELLVGTGLGLLIGDGLVYFVGTGAWQIGLIVTLALGIALALGGRRGTVIAQVGGTAVLIATLSSSHRNLELPRAAGAAVGSVTALIVVGLLLPLHPVRVIRRAAEPVFEQLIEQLCAVERSLRGRDPERMEAAMRSLRGMAAQVDRMNEAVQGAEEVVRIAPARWPRREDVDWYARGARNLSLVIDDAQGLARRAATLLRYDEPLPAALADAVGCLTAAVRQLREVSRRRPGHAEMRRLGMLAAVHAGSAAGCGLGTFGEAVVTQLRITASDLLKASGCSVPGADRRIRLATRVGHERSAA</sequence>
<dbReference type="Proteomes" id="UP001595868">
    <property type="component" value="Unassembled WGS sequence"/>
</dbReference>
<comment type="subcellular location">
    <subcellularLocation>
        <location evidence="1">Membrane</location>
        <topology evidence="1">Multi-pass membrane protein</topology>
    </subcellularLocation>
</comment>
<organism evidence="7 8">
    <name type="scientific">Micromonospora zhanjiangensis</name>
    <dbReference type="NCBI Taxonomy" id="1522057"/>
    <lineage>
        <taxon>Bacteria</taxon>
        <taxon>Bacillati</taxon>
        <taxon>Actinomycetota</taxon>
        <taxon>Actinomycetes</taxon>
        <taxon>Micromonosporales</taxon>
        <taxon>Micromonosporaceae</taxon>
        <taxon>Micromonospora</taxon>
    </lineage>
</organism>
<dbReference type="EMBL" id="JBHSBN010000012">
    <property type="protein sequence ID" value="MFC4107873.1"/>
    <property type="molecule type" value="Genomic_DNA"/>
</dbReference>
<protein>
    <submittedName>
        <fullName evidence="7">Aromatic acid exporter family protein</fullName>
    </submittedName>
</protein>
<dbReference type="RefSeq" id="WP_377547400.1">
    <property type="nucleotide sequence ID" value="NZ_JBHSBN010000012.1"/>
</dbReference>
<feature type="transmembrane region" description="Helical" evidence="5">
    <location>
        <begin position="113"/>
        <end position="130"/>
    </location>
</feature>
<evidence type="ECO:0000259" key="6">
    <source>
        <dbReference type="Pfam" id="PF13515"/>
    </source>
</evidence>
<dbReference type="Pfam" id="PF13515">
    <property type="entry name" value="FUSC_2"/>
    <property type="match status" value="1"/>
</dbReference>
<evidence type="ECO:0000256" key="4">
    <source>
        <dbReference type="ARBA" id="ARBA00023136"/>
    </source>
</evidence>
<evidence type="ECO:0000256" key="3">
    <source>
        <dbReference type="ARBA" id="ARBA00022989"/>
    </source>
</evidence>
<evidence type="ECO:0000256" key="1">
    <source>
        <dbReference type="ARBA" id="ARBA00004141"/>
    </source>
</evidence>
<feature type="transmembrane region" description="Helical" evidence="5">
    <location>
        <begin position="67"/>
        <end position="82"/>
    </location>
</feature>
<feature type="transmembrane region" description="Helical" evidence="5">
    <location>
        <begin position="160"/>
        <end position="181"/>
    </location>
</feature>
<accession>A0ABV8KP13</accession>
<gene>
    <name evidence="7" type="ORF">ACFOX0_18315</name>
</gene>
<evidence type="ECO:0000313" key="7">
    <source>
        <dbReference type="EMBL" id="MFC4107873.1"/>
    </source>
</evidence>
<evidence type="ECO:0000256" key="5">
    <source>
        <dbReference type="SAM" id="Phobius"/>
    </source>
</evidence>
<keyword evidence="3 5" id="KW-1133">Transmembrane helix</keyword>
<evidence type="ECO:0000256" key="2">
    <source>
        <dbReference type="ARBA" id="ARBA00022692"/>
    </source>
</evidence>
<name>A0ABV8KP13_9ACTN</name>
<keyword evidence="2 5" id="KW-0812">Transmembrane</keyword>
<dbReference type="InterPro" id="IPR049453">
    <property type="entry name" value="Memb_transporter_dom"/>
</dbReference>